<feature type="compositionally biased region" description="Basic residues" evidence="3">
    <location>
        <begin position="1"/>
        <end position="19"/>
    </location>
</feature>
<dbReference type="PANTHER" id="PTHR14845:SF0">
    <property type="entry name" value="DUF4515 DOMAIN-CONTAINING PROTEIN"/>
    <property type="match status" value="1"/>
</dbReference>
<feature type="domain" description="DUF4515" evidence="4">
    <location>
        <begin position="83"/>
        <end position="273"/>
    </location>
</feature>
<name>A0ABM0GWP1_SACKO</name>
<accession>A0ABM0GWP1</accession>
<keyword evidence="5" id="KW-1185">Reference proteome</keyword>
<evidence type="ECO:0000256" key="2">
    <source>
        <dbReference type="SAM" id="Coils"/>
    </source>
</evidence>
<dbReference type="Pfam" id="PF14988">
    <property type="entry name" value="DUF4515"/>
    <property type="match status" value="1"/>
</dbReference>
<dbReference type="RefSeq" id="XP_002738993.1">
    <property type="nucleotide sequence ID" value="XM_002738947.2"/>
</dbReference>
<protein>
    <submittedName>
        <fullName evidence="6">Coiled-coil domain-containing protein 166-like</fullName>
    </submittedName>
</protein>
<organism evidence="5 6">
    <name type="scientific">Saccoglossus kowalevskii</name>
    <name type="common">Acorn worm</name>
    <dbReference type="NCBI Taxonomy" id="10224"/>
    <lineage>
        <taxon>Eukaryota</taxon>
        <taxon>Metazoa</taxon>
        <taxon>Hemichordata</taxon>
        <taxon>Enteropneusta</taxon>
        <taxon>Harrimaniidae</taxon>
        <taxon>Saccoglossus</taxon>
    </lineage>
</organism>
<evidence type="ECO:0000256" key="3">
    <source>
        <dbReference type="SAM" id="MobiDB-lite"/>
    </source>
</evidence>
<evidence type="ECO:0000256" key="1">
    <source>
        <dbReference type="ARBA" id="ARBA00023054"/>
    </source>
</evidence>
<evidence type="ECO:0000313" key="5">
    <source>
        <dbReference type="Proteomes" id="UP000694865"/>
    </source>
</evidence>
<feature type="region of interest" description="Disordered" evidence="3">
    <location>
        <begin position="1"/>
        <end position="39"/>
    </location>
</feature>
<keyword evidence="1 2" id="KW-0175">Coiled coil</keyword>
<dbReference type="Proteomes" id="UP000694865">
    <property type="component" value="Unplaced"/>
</dbReference>
<sequence>MPPKKGKGKGKGKGKKGKKAAAAAEGGDEGPVEPPKPTEKELLLRAELESLTEELAGLKKRVEELRHENEWLQQEAHQTRVESHEYMSYMSKKTHKRQTTIITLTDQNQKEIEDINKQKEEMLKEYEEKKQALRNILLEKEAELAKTKKELDDLEEFKRLQADQVQRIKDLEKEVMKMRGKHTDTIQKLKTQFLSEKRNYQQDSESKVNELAKQANREALHCLNEHTSRIKDENRELRRELLKLIQTTRALHEHKQELEDQRKQLMREQQYGNDLKTLKNSRQHKVLKSFGLLGDEDSERGSSACS</sequence>
<feature type="coiled-coil region" evidence="2">
    <location>
        <begin position="41"/>
        <end position="174"/>
    </location>
</feature>
<reference evidence="6" key="1">
    <citation type="submission" date="2025-08" db="UniProtKB">
        <authorList>
            <consortium name="RefSeq"/>
        </authorList>
    </citation>
    <scope>IDENTIFICATION</scope>
    <source>
        <tissue evidence="6">Testes</tissue>
    </source>
</reference>
<dbReference type="InterPro" id="IPR032777">
    <property type="entry name" value="DUF4515"/>
</dbReference>
<dbReference type="PANTHER" id="PTHR14845">
    <property type="entry name" value="COILED-COIL DOMAIN-CONTAINING 166"/>
    <property type="match status" value="1"/>
</dbReference>
<feature type="coiled-coil region" evidence="2">
    <location>
        <begin position="220"/>
        <end position="271"/>
    </location>
</feature>
<gene>
    <name evidence="6" type="primary">LOC100374036</name>
</gene>
<evidence type="ECO:0000259" key="4">
    <source>
        <dbReference type="Pfam" id="PF14988"/>
    </source>
</evidence>
<dbReference type="GeneID" id="100374036"/>
<evidence type="ECO:0000313" key="6">
    <source>
        <dbReference type="RefSeq" id="XP_002738993.1"/>
    </source>
</evidence>
<proteinExistence type="predicted"/>